<evidence type="ECO:0000256" key="3">
    <source>
        <dbReference type="SAM" id="MobiDB-lite"/>
    </source>
</evidence>
<dbReference type="RefSeq" id="XP_043015528.1">
    <property type="nucleotide sequence ID" value="XM_043146823.1"/>
</dbReference>
<feature type="compositionally biased region" description="Polar residues" evidence="3">
    <location>
        <begin position="55"/>
        <end position="69"/>
    </location>
</feature>
<feature type="region of interest" description="Disordered" evidence="3">
    <location>
        <begin position="1"/>
        <end position="118"/>
    </location>
</feature>
<dbReference type="GO" id="GO:0005730">
    <property type="term" value="C:nucleolus"/>
    <property type="evidence" value="ECO:0007669"/>
    <property type="project" value="TreeGrafter"/>
</dbReference>
<dbReference type="GO" id="GO:0008270">
    <property type="term" value="F:zinc ion binding"/>
    <property type="evidence" value="ECO:0007669"/>
    <property type="project" value="UniProtKB-KW"/>
</dbReference>
<keyword evidence="2" id="KW-0862">Zinc</keyword>
<dbReference type="EMBL" id="CM032181">
    <property type="protein sequence ID" value="KAG7099058.1"/>
    <property type="molecule type" value="Genomic_DNA"/>
</dbReference>
<dbReference type="Proteomes" id="UP001049176">
    <property type="component" value="Chromosome 1"/>
</dbReference>
<dbReference type="SMART" id="SM00343">
    <property type="entry name" value="ZnF_C2HC"/>
    <property type="match status" value="4"/>
</dbReference>
<keyword evidence="1" id="KW-0507">mRNA processing</keyword>
<reference evidence="5" key="1">
    <citation type="journal article" date="2021" name="Genome Biol. Evol.">
        <title>The assembled and annotated genome of the fairy-ring fungus Marasmius oreades.</title>
        <authorList>
            <person name="Hiltunen M."/>
            <person name="Ament-Velasquez S.L."/>
            <person name="Johannesson H."/>
        </authorList>
    </citation>
    <scope>NUCLEOTIDE SEQUENCE</scope>
    <source>
        <strain evidence="5">03SP1</strain>
    </source>
</reference>
<dbReference type="SUPFAM" id="SSF57756">
    <property type="entry name" value="Retrovirus zinc finger-like domains"/>
    <property type="match status" value="2"/>
</dbReference>
<keyword evidence="2" id="KW-0479">Metal-binding</keyword>
<dbReference type="GO" id="GO:0006397">
    <property type="term" value="P:mRNA processing"/>
    <property type="evidence" value="ECO:0007669"/>
    <property type="project" value="UniProtKB-KW"/>
</dbReference>
<evidence type="ECO:0000256" key="2">
    <source>
        <dbReference type="PROSITE-ProRule" id="PRU00047"/>
    </source>
</evidence>
<feature type="compositionally biased region" description="Basic residues" evidence="3">
    <location>
        <begin position="44"/>
        <end position="54"/>
    </location>
</feature>
<evidence type="ECO:0000313" key="5">
    <source>
        <dbReference type="EMBL" id="KAG7099058.1"/>
    </source>
</evidence>
<dbReference type="PANTHER" id="PTHR46242">
    <property type="entry name" value="ZINC FINGER CCHC DOMAIN-CONTAINING PROTEIN 9 ZCCHC9"/>
    <property type="match status" value="1"/>
</dbReference>
<feature type="compositionally biased region" description="Basic and acidic residues" evidence="3">
    <location>
        <begin position="105"/>
        <end position="118"/>
    </location>
</feature>
<dbReference type="Gene3D" id="4.10.60.10">
    <property type="entry name" value="Zinc finger, CCHC-type"/>
    <property type="match status" value="2"/>
</dbReference>
<dbReference type="KEGG" id="more:E1B28_000933"/>
<dbReference type="InterPro" id="IPR036875">
    <property type="entry name" value="Znf_CCHC_sf"/>
</dbReference>
<dbReference type="AlphaFoldDB" id="A0A9P8AF07"/>
<dbReference type="GeneID" id="66070009"/>
<protein>
    <recommendedName>
        <fullName evidence="4">CCHC-type domain-containing protein</fullName>
    </recommendedName>
</protein>
<accession>A0A9P8AF07</accession>
<feature type="domain" description="CCHC-type" evidence="4">
    <location>
        <begin position="132"/>
        <end position="147"/>
    </location>
</feature>
<keyword evidence="6" id="KW-1185">Reference proteome</keyword>
<dbReference type="OrthoDB" id="3863715at2759"/>
<dbReference type="PANTHER" id="PTHR46242:SF1">
    <property type="entry name" value="ZINC FINGER CCHC DOMAIN-CONTAINING PROTEIN 9"/>
    <property type="match status" value="1"/>
</dbReference>
<proteinExistence type="predicted"/>
<keyword evidence="2" id="KW-0863">Zinc-finger</keyword>
<sequence>MTRITNFGRKRTYLQSTSGYWAKEGSQGSPSVAVSNEASEQPPKKKRKRTKKSQRTGNASNAQETSNDHTPPVSQPGPSGDQPQLVKSTQKRQKKSKKDKHRQGKRIDKDAAIRSESRRLNRIMKRNVDTTCFACREKGHSAKDCPKEGGDKKSVGICYRCGSSKHNLSLCKKPEDLLDPLPFATCFVCNGKGHLASGCSQNKDKGVYPNGGFCKLCGDTSHLAKNCGIRKRDANTLTQVIGVERDIGGDEDDFHIIGRRKQELDKEEKRDEKIHKSMNIKVGAQSGVMKSCGKVTAPQAKTVVYF</sequence>
<evidence type="ECO:0000313" key="6">
    <source>
        <dbReference type="Proteomes" id="UP001049176"/>
    </source>
</evidence>
<dbReference type="Pfam" id="PF00098">
    <property type="entry name" value="zf-CCHC"/>
    <property type="match status" value="1"/>
</dbReference>
<gene>
    <name evidence="5" type="ORF">E1B28_000933</name>
</gene>
<dbReference type="PROSITE" id="PS50158">
    <property type="entry name" value="ZF_CCHC"/>
    <property type="match status" value="1"/>
</dbReference>
<evidence type="ECO:0000256" key="1">
    <source>
        <dbReference type="ARBA" id="ARBA00022664"/>
    </source>
</evidence>
<evidence type="ECO:0000259" key="4">
    <source>
        <dbReference type="PROSITE" id="PS50158"/>
    </source>
</evidence>
<comment type="caution">
    <text evidence="5">The sequence shown here is derived from an EMBL/GenBank/DDBJ whole genome shotgun (WGS) entry which is preliminary data.</text>
</comment>
<name>A0A9P8AF07_9AGAR</name>
<dbReference type="InterPro" id="IPR001878">
    <property type="entry name" value="Znf_CCHC"/>
</dbReference>
<feature type="compositionally biased region" description="Basic residues" evidence="3">
    <location>
        <begin position="89"/>
        <end position="104"/>
    </location>
</feature>
<organism evidence="5 6">
    <name type="scientific">Marasmius oreades</name>
    <name type="common">fairy-ring Marasmius</name>
    <dbReference type="NCBI Taxonomy" id="181124"/>
    <lineage>
        <taxon>Eukaryota</taxon>
        <taxon>Fungi</taxon>
        <taxon>Dikarya</taxon>
        <taxon>Basidiomycota</taxon>
        <taxon>Agaricomycotina</taxon>
        <taxon>Agaricomycetes</taxon>
        <taxon>Agaricomycetidae</taxon>
        <taxon>Agaricales</taxon>
        <taxon>Marasmiineae</taxon>
        <taxon>Marasmiaceae</taxon>
        <taxon>Marasmius</taxon>
    </lineage>
</organism>
<feature type="compositionally biased region" description="Polar residues" evidence="3">
    <location>
        <begin position="26"/>
        <end position="39"/>
    </location>
</feature>
<dbReference type="GO" id="GO:0003676">
    <property type="term" value="F:nucleic acid binding"/>
    <property type="evidence" value="ECO:0007669"/>
    <property type="project" value="InterPro"/>
</dbReference>
<dbReference type="InterPro" id="IPR042246">
    <property type="entry name" value="ZCCHC9"/>
</dbReference>